<keyword evidence="4 7" id="KW-0812">Transmembrane</keyword>
<reference evidence="9" key="1">
    <citation type="submission" date="2020-10" db="EMBL/GenBank/DDBJ databases">
        <authorList>
            <person name="Gilroy R."/>
        </authorList>
    </citation>
    <scope>NUCLEOTIDE SEQUENCE</scope>
    <source>
        <strain evidence="9">B1-20833</strain>
    </source>
</reference>
<feature type="transmembrane region" description="Helical" evidence="7">
    <location>
        <begin position="187"/>
        <end position="205"/>
    </location>
</feature>
<dbReference type="InterPro" id="IPR032816">
    <property type="entry name" value="VTT_dom"/>
</dbReference>
<name>A0A9D9HIT6_9BACT</name>
<evidence type="ECO:0000256" key="6">
    <source>
        <dbReference type="ARBA" id="ARBA00023136"/>
    </source>
</evidence>
<dbReference type="EMBL" id="JADIMI010000084">
    <property type="protein sequence ID" value="MBO8453003.1"/>
    <property type="molecule type" value="Genomic_DNA"/>
</dbReference>
<evidence type="ECO:0000256" key="2">
    <source>
        <dbReference type="ARBA" id="ARBA00010792"/>
    </source>
</evidence>
<dbReference type="InterPro" id="IPR058127">
    <property type="entry name" value="DedA"/>
</dbReference>
<dbReference type="NCBIfam" id="NF008102">
    <property type="entry name" value="PRK10847.1"/>
    <property type="match status" value="1"/>
</dbReference>
<keyword evidence="5 7" id="KW-1133">Transmembrane helix</keyword>
<keyword evidence="6 7" id="KW-0472">Membrane</keyword>
<evidence type="ECO:0000313" key="10">
    <source>
        <dbReference type="Proteomes" id="UP000823661"/>
    </source>
</evidence>
<feature type="transmembrane region" description="Helical" evidence="7">
    <location>
        <begin position="24"/>
        <end position="46"/>
    </location>
</feature>
<dbReference type="Pfam" id="PF09335">
    <property type="entry name" value="VTT_dom"/>
    <property type="match status" value="1"/>
</dbReference>
<dbReference type="PANTHER" id="PTHR30353">
    <property type="entry name" value="INNER MEMBRANE PROTEIN DEDA-RELATED"/>
    <property type="match status" value="1"/>
</dbReference>
<evidence type="ECO:0000259" key="8">
    <source>
        <dbReference type="Pfam" id="PF09335"/>
    </source>
</evidence>
<protein>
    <submittedName>
        <fullName evidence="9">DedA family protein</fullName>
    </submittedName>
</protein>
<reference evidence="9" key="2">
    <citation type="journal article" date="2021" name="PeerJ">
        <title>Extensive microbial diversity within the chicken gut microbiome revealed by metagenomics and culture.</title>
        <authorList>
            <person name="Gilroy R."/>
            <person name="Ravi A."/>
            <person name="Getino M."/>
            <person name="Pursley I."/>
            <person name="Horton D.L."/>
            <person name="Alikhan N.F."/>
            <person name="Baker D."/>
            <person name="Gharbi K."/>
            <person name="Hall N."/>
            <person name="Watson M."/>
            <person name="Adriaenssens E.M."/>
            <person name="Foster-Nyarko E."/>
            <person name="Jarju S."/>
            <person name="Secka A."/>
            <person name="Antonio M."/>
            <person name="Oren A."/>
            <person name="Chaudhuri R.R."/>
            <person name="La Ragione R."/>
            <person name="Hildebrand F."/>
            <person name="Pallen M.J."/>
        </authorList>
    </citation>
    <scope>NUCLEOTIDE SEQUENCE</scope>
    <source>
        <strain evidence="9">B1-20833</strain>
    </source>
</reference>
<comment type="caution">
    <text evidence="9">The sequence shown here is derived from an EMBL/GenBank/DDBJ whole genome shotgun (WGS) entry which is preliminary data.</text>
</comment>
<proteinExistence type="inferred from homology"/>
<accession>A0A9D9HIT6</accession>
<dbReference type="GO" id="GO:0005886">
    <property type="term" value="C:plasma membrane"/>
    <property type="evidence" value="ECO:0007669"/>
    <property type="project" value="UniProtKB-SubCell"/>
</dbReference>
<dbReference type="InterPro" id="IPR032818">
    <property type="entry name" value="DedA-like"/>
</dbReference>
<dbReference type="Proteomes" id="UP000823661">
    <property type="component" value="Unassembled WGS sequence"/>
</dbReference>
<comment type="subcellular location">
    <subcellularLocation>
        <location evidence="1 7">Cell membrane</location>
        <topology evidence="1 7">Multi-pass membrane protein</topology>
    </subcellularLocation>
</comment>
<evidence type="ECO:0000256" key="5">
    <source>
        <dbReference type="ARBA" id="ARBA00022989"/>
    </source>
</evidence>
<evidence type="ECO:0000256" key="1">
    <source>
        <dbReference type="ARBA" id="ARBA00004651"/>
    </source>
</evidence>
<feature type="transmembrane region" description="Helical" evidence="7">
    <location>
        <begin position="153"/>
        <end position="175"/>
    </location>
</feature>
<keyword evidence="3 7" id="KW-1003">Cell membrane</keyword>
<feature type="transmembrane region" description="Helical" evidence="7">
    <location>
        <begin position="52"/>
        <end position="81"/>
    </location>
</feature>
<gene>
    <name evidence="9" type="ORF">IAC06_09020</name>
</gene>
<evidence type="ECO:0000256" key="7">
    <source>
        <dbReference type="RuleBase" id="RU367016"/>
    </source>
</evidence>
<feature type="domain" description="VTT" evidence="8">
    <location>
        <begin position="46"/>
        <end position="174"/>
    </location>
</feature>
<dbReference type="AlphaFoldDB" id="A0A9D9HIT6"/>
<evidence type="ECO:0000313" key="9">
    <source>
        <dbReference type="EMBL" id="MBO8453003.1"/>
    </source>
</evidence>
<comment type="similarity">
    <text evidence="2 7">Belongs to the DedA family.</text>
</comment>
<evidence type="ECO:0000256" key="4">
    <source>
        <dbReference type="ARBA" id="ARBA00022692"/>
    </source>
</evidence>
<evidence type="ECO:0000256" key="3">
    <source>
        <dbReference type="ARBA" id="ARBA00022475"/>
    </source>
</evidence>
<dbReference type="PANTHER" id="PTHR30353:SF0">
    <property type="entry name" value="TRANSMEMBRANE PROTEIN"/>
    <property type="match status" value="1"/>
</dbReference>
<sequence>MEFIIDLVLHIDRYMVEIVRDYHMWTYAILFLVIFCETGLVVTPFLPGDSLLFVAGAISALPGVPLDIHLLVLVVFVAAFLGDSCNYMIGHFFGQKLFSNPDSRIFKQSYLEKTHEFYRKYGGKTIVIARFVPIVRTFAPFVAGMGRMHYTWFITYNAVGGAAWVAIFCYAGYLFGDQPFVQENLKILIVAIIFISLLPAVIEVLRARLKSVRTEN</sequence>
<organism evidence="9 10">
    <name type="scientific">Candidatus Cryptobacteroides intestinavium</name>
    <dbReference type="NCBI Taxonomy" id="2840766"/>
    <lineage>
        <taxon>Bacteria</taxon>
        <taxon>Pseudomonadati</taxon>
        <taxon>Bacteroidota</taxon>
        <taxon>Bacteroidia</taxon>
        <taxon>Bacteroidales</taxon>
        <taxon>Candidatus Cryptobacteroides</taxon>
    </lineage>
</organism>